<gene>
    <name evidence="1" type="ORF">KQP761_LOCUS15420</name>
</gene>
<dbReference type="AlphaFoldDB" id="A0A815U9Z5"/>
<evidence type="ECO:0000313" key="1">
    <source>
        <dbReference type="EMBL" id="CAF1515960.1"/>
    </source>
</evidence>
<sequence>MTQKTQHLQSILNEVDLSQRFSQLSSSLQHPKKKQKNKVSKQRKIIPYIELDLKQLIGVNINQVPSYLCSSNESFKETIHDIRPKIGQNHLEELRHVAILMYKMLLIEKLQILWITYRKSGMGELQQPRSTKDVGLKIWPFEICSRIKHVENANITDDEKCHLFVDHCQKKLNDQNEIYRNQLRYRTSHIVDYTSAMELTIENFVKQGFMYQRIEYDCQIALVQYHYTDAVLKRQYLIENPNENQIQLFKRLCKLKYEEAVTKYHFNSLKQYIPARLASNSFQNQFMGKPSIIDSIQDTTVRKKLSKHYIEVAEQAKTDIMILARDAAERQTRQYQTKYNMEMNQVWQHEKILSTGQRLTSTMIHLMEKRLANIDARVEYIYKSKAQLFQIKTNIP</sequence>
<dbReference type="Proteomes" id="UP000663834">
    <property type="component" value="Unassembled WGS sequence"/>
</dbReference>
<name>A0A815U9Z5_9BILA</name>
<protein>
    <submittedName>
        <fullName evidence="1">Uncharacterized protein</fullName>
    </submittedName>
</protein>
<evidence type="ECO:0000313" key="2">
    <source>
        <dbReference type="Proteomes" id="UP000663834"/>
    </source>
</evidence>
<organism evidence="1 2">
    <name type="scientific">Rotaria magnacalcarata</name>
    <dbReference type="NCBI Taxonomy" id="392030"/>
    <lineage>
        <taxon>Eukaryota</taxon>
        <taxon>Metazoa</taxon>
        <taxon>Spiralia</taxon>
        <taxon>Gnathifera</taxon>
        <taxon>Rotifera</taxon>
        <taxon>Eurotatoria</taxon>
        <taxon>Bdelloidea</taxon>
        <taxon>Philodinida</taxon>
        <taxon>Philodinidae</taxon>
        <taxon>Rotaria</taxon>
    </lineage>
</organism>
<comment type="caution">
    <text evidence="1">The sequence shown here is derived from an EMBL/GenBank/DDBJ whole genome shotgun (WGS) entry which is preliminary data.</text>
</comment>
<reference evidence="1" key="1">
    <citation type="submission" date="2021-02" db="EMBL/GenBank/DDBJ databases">
        <authorList>
            <person name="Nowell W R."/>
        </authorList>
    </citation>
    <scope>NUCLEOTIDE SEQUENCE</scope>
</reference>
<accession>A0A815U9Z5</accession>
<proteinExistence type="predicted"/>
<dbReference type="EMBL" id="CAJNOW010007521">
    <property type="protein sequence ID" value="CAF1515960.1"/>
    <property type="molecule type" value="Genomic_DNA"/>
</dbReference>
<dbReference type="OrthoDB" id="10007671at2759"/>